<sequence length="363" mass="42829">MKITETFVADILKAEYPMDYQKIYDKSPMLQYLDKKMKAVHGNSKTRRSLANIYAIYSILFFYQKDFYNKKEAYRQFEGYDYMRLFNFYRSLYGGSKLQNHALNSRVNGEFHNKIKDVVNDLIIVNNGKYLIHIDYIYVEGHDISLVSCKIIKKYIDLLMAKDHALISILEELRGLTNYSEKKAKINALLTEDAEARIFEIISYAILKNHYKNITVFFGYTRDTIDEVALELFKTGRTNANDGGIDFVMRPVGRFFQVTEVNNYDKYLLDIDKVMHFPISFVIKTKQSKQSVLDELNRYIEQRSSGMTVLEERYHKAIEEIITINELQMWTSELNNYDIDGIIRDIDIYYKLEMNMDAEDEED</sequence>
<dbReference type="Proteomes" id="UP000184089">
    <property type="component" value="Unassembled WGS sequence"/>
</dbReference>
<dbReference type="RefSeq" id="WP_021660628.1">
    <property type="nucleotide sequence ID" value="NZ_FQVY01000003.1"/>
</dbReference>
<reference evidence="2" key="1">
    <citation type="submission" date="2016-11" db="EMBL/GenBank/DDBJ databases">
        <authorList>
            <person name="Jaros S."/>
            <person name="Januszkiewicz K."/>
            <person name="Wedrychowicz H."/>
        </authorList>
    </citation>
    <scope>NUCLEOTIDE SEQUENCE [LARGE SCALE GENOMIC DNA]</scope>
    <source>
        <strain evidence="2">DSM 4029</strain>
    </source>
</reference>
<protein>
    <recommendedName>
        <fullName evidence="3">Restriction endonuclease</fullName>
    </recommendedName>
</protein>
<evidence type="ECO:0000313" key="1">
    <source>
        <dbReference type="EMBL" id="SHG30077.1"/>
    </source>
</evidence>
<dbReference type="EMBL" id="FQVY01000003">
    <property type="protein sequence ID" value="SHG30077.1"/>
    <property type="molecule type" value="Genomic_DNA"/>
</dbReference>
<organism evidence="1 2">
    <name type="scientific">Bittarella massiliensis</name>
    <name type="common">ex Durand et al. 2017</name>
    <dbReference type="NCBI Taxonomy" id="1720313"/>
    <lineage>
        <taxon>Bacteria</taxon>
        <taxon>Bacillati</taxon>
        <taxon>Bacillota</taxon>
        <taxon>Clostridia</taxon>
        <taxon>Eubacteriales</taxon>
        <taxon>Oscillospiraceae</taxon>
        <taxon>Bittarella (ex Durand et al. 2017)</taxon>
    </lineage>
</organism>
<accession>A0AAQ1MF30</accession>
<evidence type="ECO:0000313" key="2">
    <source>
        <dbReference type="Proteomes" id="UP000184089"/>
    </source>
</evidence>
<comment type="caution">
    <text evidence="1">The sequence shown here is derived from an EMBL/GenBank/DDBJ whole genome shotgun (WGS) entry which is preliminary data.</text>
</comment>
<dbReference type="AlphaFoldDB" id="A0AAQ1MF30"/>
<gene>
    <name evidence="1" type="ORF">SAMN05444424_2032</name>
</gene>
<proteinExistence type="predicted"/>
<evidence type="ECO:0008006" key="3">
    <source>
        <dbReference type="Google" id="ProtNLM"/>
    </source>
</evidence>
<name>A0AAQ1MF30_9FIRM</name>